<accession>A0ABX0UW98</accession>
<dbReference type="EMBL" id="JAASQI010000002">
    <property type="protein sequence ID" value="NIJ57229.1"/>
    <property type="molecule type" value="Genomic_DNA"/>
</dbReference>
<dbReference type="RefSeq" id="WP_166949544.1">
    <property type="nucleotide sequence ID" value="NZ_JAASQI010000002.1"/>
</dbReference>
<comment type="caution">
    <text evidence="1">The sequence shown here is derived from an EMBL/GenBank/DDBJ whole genome shotgun (WGS) entry which is preliminary data.</text>
</comment>
<evidence type="ECO:0000313" key="2">
    <source>
        <dbReference type="Proteomes" id="UP001429580"/>
    </source>
</evidence>
<reference evidence="1 2" key="1">
    <citation type="submission" date="2020-03" db="EMBL/GenBank/DDBJ databases">
        <title>Genomic Encyclopedia of Type Strains, Phase IV (KMG-IV): sequencing the most valuable type-strain genomes for metagenomic binning, comparative biology and taxonomic classification.</title>
        <authorList>
            <person name="Goeker M."/>
        </authorList>
    </citation>
    <scope>NUCLEOTIDE SEQUENCE [LARGE SCALE GENOMIC DNA]</scope>
    <source>
        <strain evidence="1 2">DSM 103870</strain>
    </source>
</reference>
<gene>
    <name evidence="1" type="ORF">FHS82_001055</name>
</gene>
<dbReference type="Proteomes" id="UP001429580">
    <property type="component" value="Unassembled WGS sequence"/>
</dbReference>
<proteinExistence type="predicted"/>
<evidence type="ECO:0000313" key="1">
    <source>
        <dbReference type="EMBL" id="NIJ57229.1"/>
    </source>
</evidence>
<keyword evidence="2" id="KW-1185">Reference proteome</keyword>
<protein>
    <recommendedName>
        <fullName evidence="3">Norphogenetic protein</fullName>
    </recommendedName>
</protein>
<name>A0ABX0UW98_9HYPH</name>
<evidence type="ECO:0008006" key="3">
    <source>
        <dbReference type="Google" id="ProtNLM"/>
    </source>
</evidence>
<sequence>MAASDAAAKVSGNRIASRWHVPREWGGELAFILGGGSSLNDIDVDSIRGRGRVIAVNNAYLKAPWADVLFWSDLRWWEWNWRDLHRFEGRYRVTRNPPPDTMGLDVLWLRGAGGGTFSTVPRKLGGHCSGAAAINMAYLFGARAVVLLGFDMRGGNWHDLHQVQSPAGHHERKIIPAMNTIARQVSDIGFPVLNATPGTALECFPVVKLDDILSGVVGI</sequence>
<organism evidence="1 2">
    <name type="scientific">Pseudochelatococcus lubricantis</name>
    <dbReference type="NCBI Taxonomy" id="1538102"/>
    <lineage>
        <taxon>Bacteria</taxon>
        <taxon>Pseudomonadati</taxon>
        <taxon>Pseudomonadota</taxon>
        <taxon>Alphaproteobacteria</taxon>
        <taxon>Hyphomicrobiales</taxon>
        <taxon>Chelatococcaceae</taxon>
        <taxon>Pseudochelatococcus</taxon>
    </lineage>
</organism>